<dbReference type="PANTHER" id="PTHR30246">
    <property type="entry name" value="2-KETO-3-DEOXY-6-PHOSPHOGLUCONATE ALDOLASE"/>
    <property type="match status" value="1"/>
</dbReference>
<dbReference type="PATRIC" id="fig|1679170.3.peg.827"/>
<evidence type="ECO:0000256" key="1">
    <source>
        <dbReference type="ARBA" id="ARBA00004761"/>
    </source>
</evidence>
<dbReference type="OrthoDB" id="9802667at2"/>
<gene>
    <name evidence="6" type="ORF">AC625_03905</name>
</gene>
<protein>
    <recommendedName>
        <fullName evidence="8">2-dehydro-3-deoxyphosphogluconate aldolase</fullName>
    </recommendedName>
</protein>
<dbReference type="EMBL" id="LFZW01000001">
    <property type="protein sequence ID" value="KMY48759.1"/>
    <property type="molecule type" value="Genomic_DNA"/>
</dbReference>
<comment type="caution">
    <text evidence="6">The sequence shown here is derived from an EMBL/GenBank/DDBJ whole genome shotgun (WGS) entry which is preliminary data.</text>
</comment>
<dbReference type="NCBIfam" id="TIGR01182">
    <property type="entry name" value="eda"/>
    <property type="match status" value="1"/>
</dbReference>
<evidence type="ECO:0008006" key="8">
    <source>
        <dbReference type="Google" id="ProtNLM"/>
    </source>
</evidence>
<evidence type="ECO:0000256" key="5">
    <source>
        <dbReference type="ARBA" id="ARBA00023277"/>
    </source>
</evidence>
<dbReference type="InterPro" id="IPR013785">
    <property type="entry name" value="Aldolase_TIM"/>
</dbReference>
<dbReference type="RefSeq" id="WP_049680086.1">
    <property type="nucleotide sequence ID" value="NZ_LFZW01000001.1"/>
</dbReference>
<dbReference type="GO" id="GO:0016829">
    <property type="term" value="F:lyase activity"/>
    <property type="evidence" value="ECO:0007669"/>
    <property type="project" value="UniProtKB-KW"/>
</dbReference>
<evidence type="ECO:0000256" key="3">
    <source>
        <dbReference type="ARBA" id="ARBA00011233"/>
    </source>
</evidence>
<proteinExistence type="inferred from homology"/>
<dbReference type="InterPro" id="IPR000887">
    <property type="entry name" value="Aldlse_KDPG_KHG"/>
</dbReference>
<accession>A0A0K9GPY7</accession>
<dbReference type="InterPro" id="IPR031338">
    <property type="entry name" value="KDPG/KHG_AS_2"/>
</dbReference>
<comment type="subunit">
    <text evidence="3">Homotrimer.</text>
</comment>
<organism evidence="6 7">
    <name type="scientific">Peribacillus loiseleuriae</name>
    <dbReference type="NCBI Taxonomy" id="1679170"/>
    <lineage>
        <taxon>Bacteria</taxon>
        <taxon>Bacillati</taxon>
        <taxon>Bacillota</taxon>
        <taxon>Bacilli</taxon>
        <taxon>Bacillales</taxon>
        <taxon>Bacillaceae</taxon>
        <taxon>Peribacillus</taxon>
    </lineage>
</organism>
<comment type="pathway">
    <text evidence="1">Carbohydrate acid metabolism.</text>
</comment>
<reference evidence="7" key="1">
    <citation type="submission" date="2015-07" db="EMBL/GenBank/DDBJ databases">
        <title>Genome sequencing project for genomic taxonomy and phylogenomics of Bacillus-like bacteria.</title>
        <authorList>
            <person name="Liu B."/>
            <person name="Wang J."/>
            <person name="Zhu Y."/>
            <person name="Liu G."/>
            <person name="Chen Q."/>
            <person name="Chen Z."/>
            <person name="Lan J."/>
            <person name="Che J."/>
            <person name="Ge C."/>
            <person name="Shi H."/>
            <person name="Pan Z."/>
            <person name="Liu X."/>
        </authorList>
    </citation>
    <scope>NUCLEOTIDE SEQUENCE [LARGE SCALE GENOMIC DNA]</scope>
    <source>
        <strain evidence="7">FJAT-27997</strain>
    </source>
</reference>
<sequence length="218" mass="23462">MIIDKLKQIPVIPVLRKIPYEKSSAIVQALLSGGIKVVEITMETEHAEDMIRESVSSFGDQMIVGAGTVLDIEDCKRAIDAGAQFLVAPVLDEDVIRYSSERGVPTIPGVFTPSEMLRAFKLGAPMVKLFPASVLGPNFIKDVKGPLSHIPIMCTGGITMDTAKHYLDAGATAVGAGSALLRKDLIAESNWGGLTEEALRWMESIKAMNSSTSSMMRL</sequence>
<keyword evidence="5" id="KW-0119">Carbohydrate metabolism</keyword>
<evidence type="ECO:0000313" key="7">
    <source>
        <dbReference type="Proteomes" id="UP000037146"/>
    </source>
</evidence>
<dbReference type="Gene3D" id="3.20.20.70">
    <property type="entry name" value="Aldolase class I"/>
    <property type="match status" value="1"/>
</dbReference>
<dbReference type="Pfam" id="PF01081">
    <property type="entry name" value="Aldolase"/>
    <property type="match status" value="1"/>
</dbReference>
<dbReference type="AlphaFoldDB" id="A0A0K9GPY7"/>
<evidence type="ECO:0000256" key="2">
    <source>
        <dbReference type="ARBA" id="ARBA00006906"/>
    </source>
</evidence>
<evidence type="ECO:0000256" key="4">
    <source>
        <dbReference type="ARBA" id="ARBA00023239"/>
    </source>
</evidence>
<name>A0A0K9GPY7_9BACI</name>
<dbReference type="PANTHER" id="PTHR30246:SF1">
    <property type="entry name" value="2-DEHYDRO-3-DEOXY-6-PHOSPHOGALACTONATE ALDOLASE-RELATED"/>
    <property type="match status" value="1"/>
</dbReference>
<keyword evidence="7" id="KW-1185">Reference proteome</keyword>
<dbReference type="SUPFAM" id="SSF51569">
    <property type="entry name" value="Aldolase"/>
    <property type="match status" value="1"/>
</dbReference>
<dbReference type="PROSITE" id="PS00160">
    <property type="entry name" value="ALDOLASE_KDPG_KHG_2"/>
    <property type="match status" value="1"/>
</dbReference>
<dbReference type="CDD" id="cd00452">
    <property type="entry name" value="KDPG_aldolase"/>
    <property type="match status" value="1"/>
</dbReference>
<evidence type="ECO:0000313" key="6">
    <source>
        <dbReference type="EMBL" id="KMY48759.1"/>
    </source>
</evidence>
<dbReference type="Proteomes" id="UP000037146">
    <property type="component" value="Unassembled WGS sequence"/>
</dbReference>
<comment type="similarity">
    <text evidence="2">Belongs to the KHG/KDPG aldolase family.</text>
</comment>
<dbReference type="STRING" id="1679170.AC625_03905"/>
<keyword evidence="4" id="KW-0456">Lyase</keyword>